<sequence>MARGHPARLGGRARNEGRFDMARETGLNRNAITLLYKETARRVELDVADKLCKLFSCGVGDLFKFDDDQGR</sequence>
<dbReference type="InterPro" id="IPR001387">
    <property type="entry name" value="Cro/C1-type_HTH"/>
</dbReference>
<proteinExistence type="predicted"/>
<dbReference type="RefSeq" id="WP_146944093.1">
    <property type="nucleotide sequence ID" value="NZ_BJUL01000008.1"/>
</dbReference>
<feature type="domain" description="HTH cro/C1-type" evidence="1">
    <location>
        <begin position="19"/>
        <end position="68"/>
    </location>
</feature>
<dbReference type="AlphaFoldDB" id="A0AAP9ZDQ3"/>
<evidence type="ECO:0000259" key="1">
    <source>
        <dbReference type="Pfam" id="PF13443"/>
    </source>
</evidence>
<dbReference type="SUPFAM" id="SSF47413">
    <property type="entry name" value="lambda repressor-like DNA-binding domains"/>
    <property type="match status" value="1"/>
</dbReference>
<dbReference type="GO" id="GO:0003677">
    <property type="term" value="F:DNA binding"/>
    <property type="evidence" value="ECO:0007669"/>
    <property type="project" value="InterPro"/>
</dbReference>
<reference evidence="2" key="1">
    <citation type="submission" date="2020-12" db="EMBL/GenBank/DDBJ databases">
        <title>Genome reconstruction of Halomonas venusta strain DSM 4743.</title>
        <authorList>
            <person name="Aguirre-Garrido J.F."/>
            <person name="Hernandez-Soto L.M."/>
            <person name="Martinez-Abarca F."/>
        </authorList>
    </citation>
    <scope>NUCLEOTIDE SEQUENCE</scope>
    <source>
        <strain evidence="2">4743</strain>
    </source>
</reference>
<accession>A0AAP9ZDQ3</accession>
<evidence type="ECO:0000313" key="2">
    <source>
        <dbReference type="EMBL" id="QRL03796.1"/>
    </source>
</evidence>
<protein>
    <submittedName>
        <fullName evidence="2">Helix-turn-helix transcriptional regulator</fullName>
    </submittedName>
</protein>
<name>A0AAP9ZDQ3_9GAMM</name>
<dbReference type="InterPro" id="IPR010982">
    <property type="entry name" value="Lambda_DNA-bd_dom_sf"/>
</dbReference>
<dbReference type="Pfam" id="PF13443">
    <property type="entry name" value="HTH_26"/>
    <property type="match status" value="1"/>
</dbReference>
<gene>
    <name evidence="2" type="ORF">JDS37_02190</name>
</gene>
<dbReference type="EMBL" id="CP066539">
    <property type="protein sequence ID" value="QRL03796.1"/>
    <property type="molecule type" value="Genomic_DNA"/>
</dbReference>
<evidence type="ECO:0000313" key="3">
    <source>
        <dbReference type="Proteomes" id="UP000663479"/>
    </source>
</evidence>
<dbReference type="Proteomes" id="UP000663479">
    <property type="component" value="Chromosome"/>
</dbReference>
<organism evidence="2 3">
    <name type="scientific">Vreelandella venusta</name>
    <dbReference type="NCBI Taxonomy" id="44935"/>
    <lineage>
        <taxon>Bacteria</taxon>
        <taxon>Pseudomonadati</taxon>
        <taxon>Pseudomonadota</taxon>
        <taxon>Gammaproteobacteria</taxon>
        <taxon>Oceanospirillales</taxon>
        <taxon>Halomonadaceae</taxon>
        <taxon>Vreelandella</taxon>
    </lineage>
</organism>